<feature type="domain" description="Low molecular weight protein antigen 6 PH" evidence="2">
    <location>
        <begin position="46"/>
        <end position="124"/>
    </location>
</feature>
<evidence type="ECO:0000259" key="2">
    <source>
        <dbReference type="Pfam" id="PF10756"/>
    </source>
</evidence>
<keyword evidence="4" id="KW-1185">Reference proteome</keyword>
<keyword evidence="1" id="KW-1133">Transmembrane helix</keyword>
<keyword evidence="1" id="KW-0472">Membrane</keyword>
<dbReference type="InterPro" id="IPR019692">
    <property type="entry name" value="CFP-6_PH"/>
</dbReference>
<comment type="caution">
    <text evidence="3">The sequence shown here is derived from an EMBL/GenBank/DDBJ whole genome shotgun (WGS) entry which is preliminary data.</text>
</comment>
<dbReference type="EMBL" id="NSDM01000001">
    <property type="protein sequence ID" value="MDQ2583084.1"/>
    <property type="molecule type" value="Genomic_DNA"/>
</dbReference>
<sequence length="125" mass="13692">MIGLAWGLAAVSLLVTVLSSTPMTRLFLGVATLLLLAAAGYGTYVRPRLSVDDAGLTVRTLGGAHPLPWHEVKVRLVTNRRLGRETPTLELDWQRGEDEQLFVLTRLDLGTDPRDVADVLHALRP</sequence>
<dbReference type="Proteomes" id="UP001225605">
    <property type="component" value="Unassembled WGS sequence"/>
</dbReference>
<keyword evidence="1" id="KW-0812">Transmembrane</keyword>
<dbReference type="Pfam" id="PF10756">
    <property type="entry name" value="bPH_6"/>
    <property type="match status" value="1"/>
</dbReference>
<gene>
    <name evidence="3" type="ORF">CKY47_03590</name>
</gene>
<evidence type="ECO:0000313" key="4">
    <source>
        <dbReference type="Proteomes" id="UP001225605"/>
    </source>
</evidence>
<reference evidence="3 4" key="1">
    <citation type="submission" date="2017-06" db="EMBL/GenBank/DDBJ databases">
        <title>Cultured bacterium strain Saccharothrix yanglingensis Hhs.015.</title>
        <authorList>
            <person name="Xia Y."/>
        </authorList>
    </citation>
    <scope>NUCLEOTIDE SEQUENCE [LARGE SCALE GENOMIC DNA]</scope>
    <source>
        <strain evidence="3 4">Hhs.015</strain>
    </source>
</reference>
<proteinExistence type="predicted"/>
<evidence type="ECO:0000313" key="3">
    <source>
        <dbReference type="EMBL" id="MDQ2583084.1"/>
    </source>
</evidence>
<protein>
    <recommendedName>
        <fullName evidence="2">Low molecular weight protein antigen 6 PH domain-containing protein</fullName>
    </recommendedName>
</protein>
<evidence type="ECO:0000256" key="1">
    <source>
        <dbReference type="SAM" id="Phobius"/>
    </source>
</evidence>
<organism evidence="3 4">
    <name type="scientific">Saccharothrix yanglingensis</name>
    <dbReference type="NCBI Taxonomy" id="659496"/>
    <lineage>
        <taxon>Bacteria</taxon>
        <taxon>Bacillati</taxon>
        <taxon>Actinomycetota</taxon>
        <taxon>Actinomycetes</taxon>
        <taxon>Pseudonocardiales</taxon>
        <taxon>Pseudonocardiaceae</taxon>
        <taxon>Saccharothrix</taxon>
    </lineage>
</organism>
<feature type="transmembrane region" description="Helical" evidence="1">
    <location>
        <begin position="29"/>
        <end position="45"/>
    </location>
</feature>
<accession>A0ABU0WXM0</accession>
<name>A0ABU0WXM0_9PSEU</name>